<feature type="region of interest" description="Disordered" evidence="8">
    <location>
        <begin position="686"/>
        <end position="749"/>
    </location>
</feature>
<feature type="compositionally biased region" description="Polar residues" evidence="8">
    <location>
        <begin position="919"/>
        <end position="928"/>
    </location>
</feature>
<dbReference type="OrthoDB" id="844594at2759"/>
<dbReference type="Pfam" id="PF01857">
    <property type="entry name" value="RB_B"/>
    <property type="match status" value="1"/>
</dbReference>
<keyword evidence="7" id="KW-0131">Cell cycle</keyword>
<evidence type="ECO:0000313" key="10">
    <source>
        <dbReference type="Proteomes" id="UP001152795"/>
    </source>
</evidence>
<dbReference type="GO" id="GO:0005667">
    <property type="term" value="C:transcription regulator complex"/>
    <property type="evidence" value="ECO:0007669"/>
    <property type="project" value="TreeGrafter"/>
</dbReference>
<proteinExistence type="inferred from homology"/>
<dbReference type="Proteomes" id="UP001152795">
    <property type="component" value="Unassembled WGS sequence"/>
</dbReference>
<dbReference type="InterPro" id="IPR013763">
    <property type="entry name" value="Cyclin-like_dom"/>
</dbReference>
<keyword evidence="5" id="KW-0804">Transcription</keyword>
<keyword evidence="10" id="KW-1185">Reference proteome</keyword>
<evidence type="ECO:0000256" key="7">
    <source>
        <dbReference type="ARBA" id="ARBA00023306"/>
    </source>
</evidence>
<dbReference type="PANTHER" id="PTHR13742">
    <property type="entry name" value="RETINOBLASTOMA-ASSOCIATED PROTEIN RB -RELATED"/>
    <property type="match status" value="1"/>
</dbReference>
<dbReference type="Pfam" id="PF11934">
    <property type="entry name" value="DUF3452"/>
    <property type="match status" value="1"/>
</dbReference>
<dbReference type="InterPro" id="IPR002719">
    <property type="entry name" value="RB_B"/>
</dbReference>
<evidence type="ECO:0000256" key="1">
    <source>
        <dbReference type="ARBA" id="ARBA00004123"/>
    </source>
</evidence>
<dbReference type="GO" id="GO:0000785">
    <property type="term" value="C:chromatin"/>
    <property type="evidence" value="ECO:0007669"/>
    <property type="project" value="TreeGrafter"/>
</dbReference>
<dbReference type="InterPro" id="IPR028309">
    <property type="entry name" value="RB_fam"/>
</dbReference>
<dbReference type="EMBL" id="CACRXK020003504">
    <property type="protein sequence ID" value="CAB3999054.1"/>
    <property type="molecule type" value="Genomic_DNA"/>
</dbReference>
<accession>A0A6S7H373</accession>
<reference evidence="9" key="1">
    <citation type="submission" date="2020-04" db="EMBL/GenBank/DDBJ databases">
        <authorList>
            <person name="Alioto T."/>
            <person name="Alioto T."/>
            <person name="Gomez Garrido J."/>
        </authorList>
    </citation>
    <scope>NUCLEOTIDE SEQUENCE</scope>
    <source>
        <strain evidence="9">A484AB</strain>
    </source>
</reference>
<dbReference type="FunFam" id="1.10.472.10:FF:000035">
    <property type="entry name" value="RB transcriptional corepressor-like 1"/>
    <property type="match status" value="1"/>
</dbReference>
<evidence type="ECO:0000256" key="4">
    <source>
        <dbReference type="ARBA" id="ARBA00023015"/>
    </source>
</evidence>
<dbReference type="SMART" id="SM01368">
    <property type="entry name" value="RB_A"/>
    <property type="match status" value="1"/>
</dbReference>
<dbReference type="AlphaFoldDB" id="A0A6S7H373"/>
<feature type="region of interest" description="Disordered" evidence="8">
    <location>
        <begin position="954"/>
        <end position="981"/>
    </location>
</feature>
<dbReference type="InterPro" id="IPR036915">
    <property type="entry name" value="Cyclin-like_sf"/>
</dbReference>
<dbReference type="GO" id="GO:0000977">
    <property type="term" value="F:RNA polymerase II transcription regulatory region sequence-specific DNA binding"/>
    <property type="evidence" value="ECO:0007669"/>
    <property type="project" value="TreeGrafter"/>
</dbReference>
<comment type="caution">
    <text evidence="9">The sequence shown here is derived from an EMBL/GenBank/DDBJ whole genome shotgun (WGS) entry which is preliminary data.</text>
</comment>
<dbReference type="Pfam" id="PF01858">
    <property type="entry name" value="RB_A"/>
    <property type="match status" value="1"/>
</dbReference>
<evidence type="ECO:0000256" key="2">
    <source>
        <dbReference type="ARBA" id="ARBA00009475"/>
    </source>
</evidence>
<dbReference type="GO" id="GO:0030154">
    <property type="term" value="P:cell differentiation"/>
    <property type="evidence" value="ECO:0007669"/>
    <property type="project" value="TreeGrafter"/>
</dbReference>
<dbReference type="GO" id="GO:2000134">
    <property type="term" value="P:negative regulation of G1/S transition of mitotic cell cycle"/>
    <property type="evidence" value="ECO:0007669"/>
    <property type="project" value="TreeGrafter"/>
</dbReference>
<keyword evidence="3" id="KW-0678">Repressor</keyword>
<dbReference type="GO" id="GO:0005634">
    <property type="term" value="C:nucleus"/>
    <property type="evidence" value="ECO:0007669"/>
    <property type="project" value="UniProtKB-SubCell"/>
</dbReference>
<evidence type="ECO:0000256" key="6">
    <source>
        <dbReference type="ARBA" id="ARBA00023242"/>
    </source>
</evidence>
<comment type="similarity">
    <text evidence="2">Belongs to the retinoblastoma protein (RB) family.</text>
</comment>
<name>A0A6S7H373_PARCT</name>
<keyword evidence="4" id="KW-0805">Transcription regulation</keyword>
<dbReference type="SMART" id="SM00385">
    <property type="entry name" value="CYCLIN"/>
    <property type="match status" value="1"/>
</dbReference>
<evidence type="ECO:0000256" key="8">
    <source>
        <dbReference type="SAM" id="MobiDB-lite"/>
    </source>
</evidence>
<dbReference type="GO" id="GO:0006357">
    <property type="term" value="P:regulation of transcription by RNA polymerase II"/>
    <property type="evidence" value="ECO:0007669"/>
    <property type="project" value="InterPro"/>
</dbReference>
<organism evidence="9 10">
    <name type="scientific">Paramuricea clavata</name>
    <name type="common">Red gorgonian</name>
    <name type="synonym">Violescent sea-whip</name>
    <dbReference type="NCBI Taxonomy" id="317549"/>
    <lineage>
        <taxon>Eukaryota</taxon>
        <taxon>Metazoa</taxon>
        <taxon>Cnidaria</taxon>
        <taxon>Anthozoa</taxon>
        <taxon>Octocorallia</taxon>
        <taxon>Malacalcyonacea</taxon>
        <taxon>Plexauridae</taxon>
        <taxon>Paramuricea</taxon>
    </lineage>
</organism>
<feature type="region of interest" description="Disordered" evidence="8">
    <location>
        <begin position="450"/>
        <end position="469"/>
    </location>
</feature>
<evidence type="ECO:0000256" key="3">
    <source>
        <dbReference type="ARBA" id="ARBA00022491"/>
    </source>
</evidence>
<dbReference type="Gene3D" id="1.10.472.10">
    <property type="entry name" value="Cyclin-like"/>
    <property type="match status" value="3"/>
</dbReference>
<dbReference type="InterPro" id="IPR002720">
    <property type="entry name" value="RB_A"/>
</dbReference>
<dbReference type="PANTHER" id="PTHR13742:SF17">
    <property type="entry name" value="RE32990P-RELATED"/>
    <property type="match status" value="1"/>
</dbReference>
<feature type="region of interest" description="Disordered" evidence="8">
    <location>
        <begin position="855"/>
        <end position="934"/>
    </location>
</feature>
<keyword evidence="6" id="KW-0539">Nucleus</keyword>
<feature type="non-terminal residue" evidence="9">
    <location>
        <position position="981"/>
    </location>
</feature>
<feature type="compositionally biased region" description="Polar residues" evidence="8">
    <location>
        <begin position="450"/>
        <end position="466"/>
    </location>
</feature>
<evidence type="ECO:0000256" key="5">
    <source>
        <dbReference type="ARBA" id="ARBA00023163"/>
    </source>
</evidence>
<dbReference type="Gene3D" id="1.10.472.140">
    <property type="match status" value="1"/>
</dbReference>
<dbReference type="InterPro" id="IPR024599">
    <property type="entry name" value="RB_N"/>
</dbReference>
<feature type="compositionally biased region" description="Polar residues" evidence="8">
    <location>
        <begin position="874"/>
        <end position="901"/>
    </location>
</feature>
<dbReference type="SUPFAM" id="SSF47954">
    <property type="entry name" value="Cyclin-like"/>
    <property type="match status" value="2"/>
</dbReference>
<dbReference type="SMART" id="SM01367">
    <property type="entry name" value="DUF3452"/>
    <property type="match status" value="1"/>
</dbReference>
<evidence type="ECO:0000313" key="9">
    <source>
        <dbReference type="EMBL" id="CAB3999054.1"/>
    </source>
</evidence>
<gene>
    <name evidence="9" type="ORF">PACLA_8A050386</name>
</gene>
<sequence length="981" mass="110339">MACSSIVDRQRRKMAGATDGNKTKIKQRFDDVCKELNMDEVTAVSAWETYEKIDRNYTLEGDGLHWLACGLYLSGRKSVLPTADNSSTVSGNCVSLTRLLRASKLSLIQFFQKMKKWLDMTNSEEDFRKKIERLNRNFAVVSVIFKKYDNIFFKIFKSPVSLVESTKTHRSRKPRKIPCSVLEIYKLCWTLYVLAKGSFPAISDDLVNSYHLLLSCLDLFYSNAMVTRHTKDMVNPEFIDAVVKYTSQKESKPAANVSCIVGYLCDNFDGLPVEAKQIREHHWRPYVEKLFKQKTLKGAEKSFTGLLELNNFEANGKSVSRAYEEYVLSSGDFDERVFLSENAEVEIGTPRKMNQSEADVTSRRNFDEYVSKTKSLAPQTPLTGRRYLKDKDPNITPVSTATQSVGRLQSLLARFKPVPSEGLLAIFKECKTNPQEEIEKRVNELGEQFSQKYTQPSNARPDSPGSTKEFADNRWKLAATLYYKALESIARSEKKRLQTQLDLTTLLEQDVFHRSLVASCLEIVIFSYNSQRTFPWILEVYELSPYFFYKVIEVLIRAEDGLSRDVVKHLNYIEEQILETMAWQSDSPLWAAINTLHQVPSCEEVTVPQNIEPTASSAQAILRSPIVHPRVEIISGEVTLRRSNPNSPAVSAHDRFSSPVHPGRACRNLFSGGTTAMTAVPKTSLLNTPQASSSSSNQAMSGRQESSRVAATLPINPVKSTNGSPPRSPFPSPVKMTSAPATPDKDAMLKPKKTGSTALFFRKVYHLASVRLRDLCLKLNIKEDLRGKIWTCFEHSLMNATELMKDRHLDQILMCSMYVMGKVTNSEIKFQDIMRHYRTQPQAASHVYRNVLLRSKKTKSGSTSSNESVKVKSEPNSARASPTSAIACSAPSSRSTSPQMRSASAIPSTPPPSQHAPVVTSQPETSPNENDRGDLIEFYNKVYIKRIQKFARKFSSSDGALDAPPLSPLPVARNQPHSPRR</sequence>
<feature type="compositionally biased region" description="Polar residues" evidence="8">
    <location>
        <begin position="686"/>
        <end position="709"/>
    </location>
</feature>
<comment type="subcellular location">
    <subcellularLocation>
        <location evidence="1">Nucleus</location>
    </subcellularLocation>
</comment>
<protein>
    <submittedName>
        <fullName evidence="9">Retinoblastoma 1</fullName>
    </submittedName>
</protein>